<dbReference type="SUPFAM" id="SSF49899">
    <property type="entry name" value="Concanavalin A-like lectins/glucanases"/>
    <property type="match status" value="1"/>
</dbReference>
<dbReference type="EMBL" id="MK522038">
    <property type="protein sequence ID" value="QOR60490.1"/>
    <property type="molecule type" value="Genomic_DNA"/>
</dbReference>
<accession>A0A7S6NZ91</accession>
<dbReference type="InterPro" id="IPR013519">
    <property type="entry name" value="Int_alpha_beta-p"/>
</dbReference>
<evidence type="ECO:0000313" key="3">
    <source>
        <dbReference type="EMBL" id="QOR60490.1"/>
    </source>
</evidence>
<proteinExistence type="predicted"/>
<organism evidence="3">
    <name type="scientific">Bathycoccus sp. RCC716 virus 2</name>
    <dbReference type="NCBI Taxonomy" id="2530039"/>
    <lineage>
        <taxon>Viruses</taxon>
        <taxon>Varidnaviria</taxon>
        <taxon>Bamfordvirae</taxon>
        <taxon>Nucleocytoviricota</taxon>
        <taxon>Megaviricetes</taxon>
        <taxon>Algavirales</taxon>
        <taxon>Phycodnaviridae</taxon>
        <taxon>Prasinovirus</taxon>
    </lineage>
</organism>
<dbReference type="Pfam" id="PF13884">
    <property type="entry name" value="Peptidase_S74"/>
    <property type="match status" value="1"/>
</dbReference>
<dbReference type="PROSITE" id="PS51688">
    <property type="entry name" value="ICA"/>
    <property type="match status" value="1"/>
</dbReference>
<keyword evidence="1" id="KW-0175">Coiled coil</keyword>
<dbReference type="SUPFAM" id="SSF50965">
    <property type="entry name" value="Galactose oxidase, central domain"/>
    <property type="match status" value="1"/>
</dbReference>
<sequence>MASLKSSGDPTLEQISSYLATSADISFDNSYYFASDYYNGSYNSGIRSFRVYHWDPSQNPSWVQKYTQTSSQSNFGHQIACTWDGDRFVVGSPDENKVYVYHSPGGSGSQLWTHNASGVAVSPTVYTISCPDSGSRRFGWSVAIAKDLGNHIIIGAPGTGNNGTDTTGLERGKVYIYEFNATTNTWSKTFEKTANQANTDCNGNTGNNTCIYQPQVQQKPSGTTSGQAFYRVTDSSPQFGYYVDISGYGEYIAIGVPGTGVIRLRAQNMDGYSGTIDVQRGGVHSDYIEDIAMLGCIICYKTSNTNKSWSSNTSLHGNPVIGQTEMSLDAVPNYWEPQQSFDFTALGTTCKISLDGNRLIGGSPRYSYPGMQQSPHFGRLDAWNYSTTDSEWVLGKERVVGHRTGNRLGMRIAIDYTGQRVAALLMKEPDAYDDTPDPFTNKTGLMVYDWNGNGFYEVIPEIQTNLGTHGHQVYASIAISKGDVIAAYSHSNQKSNFYFYKLTGGYDGNSLVGGYCAADAFLVGPNDGSTENTFKKQIRFGGTFFDNTYENTTIENRIYHFDSTVGQVNHQGYSELLLSKKTTGSAPDMIRIKANEFRIDNYVSIHQDSNNTFFSGSPDGEYDHNGALVMNVAGNFKVNPEYDISRRVGTTTNVETKADTQAEVKAALDVEGDIFGRRRINAGYLTGQRILGRKWPWQLLYDTRSGRVKQGDELISNTFCEFNTAAAYRHGRINSKGTKPQNATMVSHYETQGALKFSNASDYIHNTDDPVRGTGGNGLSGSLWIKLENDHSTYPDSGNGGRTLVSYGTPHATNHTGMRFQIEGGTHPNVRFRMGSGAVFPTNGYTFTKDKWYHLYYALKPNPGLGNGTIENNTKLWINGVAISSWSSYSLTGANYSGDHYIGSPLGDTATNIYIGMVTSFNSHINHNFHGGVQYVGPFPNATEMYNWGSPQEKLAVGGDAFIENRLSIGTSSHSPNYTLDIDGDINISSGSSFRINGVAQSFGGTGSSVWSTSSSDVYRSSGKVGIGTSSPGYVLDVNGDINMSTGSSFRINGVAQTFGGGSGGSSVWSTSGSDVYRSGGKVGIGIVSPSAPLHVIASGGSNPNFNGLYVYNGSNFSGQDAIVTCRVAGSSAGDPYISFDVAGQAGWSWGMDNDDNDKMKLGTNWDSLSNNTKMTIDRNGKVGIGTTSPSGPLHIYEATGSSRSATSGTLVLDHGNSGGSSCIIFPSRRNNNSDYGYIQYEDSTSSGDEKSRLIIGTENDGSGSNEDNVILKPTGKVGIKTDTPQRTLDVDGDSRFDAGVHLNWNSPTLYLQDTDARSSMVHCNNGYYYVLRGSGNNSTSWTAYNSRWPLQINLGNNDFSIGGGCYSVSYHTHSDARIKKDIVDIDDTSALEKLRLIKPKTYKYRNEDNGTDTVYGFIAQDVSNVLPYAVSIKADPVPTILSSSNVTALTDTSVQLTLDKTIPDDINLTNTSNIIITVDGIGNYICPVISTTGDNIITIEKTSELSNITSTSTAYIFGEHVQDFHNLKKDAIFTVATAALQEVDRQLQAEKTKVATLETQVADLLARVTALENA</sequence>
<reference evidence="3" key="1">
    <citation type="submission" date="2019-02" db="EMBL/GenBank/DDBJ databases">
        <authorList>
            <person name="Bachy C."/>
            <person name="Yung C.-M."/>
            <person name="Roux S."/>
            <person name="Sullivan M.B."/>
            <person name="Worden A.Z."/>
        </authorList>
    </citation>
    <scope>NUCLEOTIDE SEQUENCE</scope>
    <source>
        <strain evidence="3">BII-V2</strain>
    </source>
</reference>
<dbReference type="InterPro" id="IPR030392">
    <property type="entry name" value="S74_ICA"/>
</dbReference>
<dbReference type="InterPro" id="IPR013320">
    <property type="entry name" value="ConA-like_dom_sf"/>
</dbReference>
<evidence type="ECO:0000256" key="1">
    <source>
        <dbReference type="SAM" id="Coils"/>
    </source>
</evidence>
<name>A0A7S6NZ91_9PHYC</name>
<dbReference type="PROSITE" id="PS51470">
    <property type="entry name" value="FG_GAP"/>
    <property type="match status" value="1"/>
</dbReference>
<dbReference type="InterPro" id="IPR011043">
    <property type="entry name" value="Gal_Oxase/kelch_b-propeller"/>
</dbReference>
<evidence type="ECO:0000259" key="2">
    <source>
        <dbReference type="PROSITE" id="PS51688"/>
    </source>
</evidence>
<protein>
    <recommendedName>
        <fullName evidence="2">Peptidase S74 domain-containing protein</fullName>
    </recommendedName>
</protein>
<feature type="coiled-coil region" evidence="1">
    <location>
        <begin position="1541"/>
        <end position="1575"/>
    </location>
</feature>
<feature type="domain" description="Peptidase S74" evidence="2">
    <location>
        <begin position="1375"/>
        <end position="1555"/>
    </location>
</feature>
<dbReference type="SMART" id="SM00191">
    <property type="entry name" value="Int_alpha"/>
    <property type="match status" value="2"/>
</dbReference>